<organism evidence="11 12">
    <name type="scientific">Salinisphaera hydrothermalis (strain C41B8)</name>
    <dbReference type="NCBI Taxonomy" id="1304275"/>
    <lineage>
        <taxon>Bacteria</taxon>
        <taxon>Pseudomonadati</taxon>
        <taxon>Pseudomonadota</taxon>
        <taxon>Gammaproteobacteria</taxon>
        <taxon>Salinisphaerales</taxon>
        <taxon>Salinisphaeraceae</taxon>
        <taxon>Salinisphaera</taxon>
    </lineage>
</organism>
<evidence type="ECO:0000256" key="6">
    <source>
        <dbReference type="ARBA" id="ARBA00049183"/>
    </source>
</evidence>
<evidence type="ECO:0000256" key="1">
    <source>
        <dbReference type="ARBA" id="ARBA00004713"/>
    </source>
</evidence>
<reference evidence="11 12" key="1">
    <citation type="submission" date="2013-03" db="EMBL/GenBank/DDBJ databases">
        <title>Salinisphaera hydrothermalis C41B8 Genome Sequencing.</title>
        <authorList>
            <person name="Li C."/>
            <person name="Lai Q."/>
            <person name="Shao Z."/>
        </authorList>
    </citation>
    <scope>NUCLEOTIDE SEQUENCE [LARGE SCALE GENOMIC DNA]</scope>
    <source>
        <strain evidence="11 12">C41B8</strain>
    </source>
</reference>
<dbReference type="Proteomes" id="UP000028302">
    <property type="component" value="Unassembled WGS sequence"/>
</dbReference>
<accession>A0A084IMA9</accession>
<dbReference type="InterPro" id="IPR007507">
    <property type="entry name" value="Glycos_transf_N"/>
</dbReference>
<comment type="catalytic activity">
    <reaction evidence="6 9">
        <text>lipid IVA (E. coli) + CMP-3-deoxy-beta-D-manno-octulosonate = alpha-Kdo-(2-&gt;6)-lipid IVA (E. coli) + CMP + H(+)</text>
        <dbReference type="Rhea" id="RHEA:28066"/>
        <dbReference type="ChEBI" id="CHEBI:15378"/>
        <dbReference type="ChEBI" id="CHEBI:58603"/>
        <dbReference type="ChEBI" id="CHEBI:60364"/>
        <dbReference type="ChEBI" id="CHEBI:60377"/>
        <dbReference type="ChEBI" id="CHEBI:85987"/>
        <dbReference type="EC" id="2.4.99.12"/>
    </reaction>
</comment>
<dbReference type="PANTHER" id="PTHR42755">
    <property type="entry name" value="3-DEOXY-MANNO-OCTULOSONATE CYTIDYLYLTRANSFERASE"/>
    <property type="match status" value="1"/>
</dbReference>
<proteinExistence type="inferred from homology"/>
<dbReference type="eggNOG" id="COG1519">
    <property type="taxonomic scope" value="Bacteria"/>
</dbReference>
<evidence type="ECO:0000256" key="9">
    <source>
        <dbReference type="RuleBase" id="RU365103"/>
    </source>
</evidence>
<comment type="function">
    <text evidence="9">Involved in lipopolysaccharide (LPS) biosynthesis. Catalyzes the transfer of 3-deoxy-D-manno-octulosonate (Kdo) residue(s) from CMP-Kdo to lipid IV(A), the tetraacyldisaccharide-1,4'-bisphosphate precursor of lipid A.</text>
</comment>
<feature type="active site" description="Proton acceptor" evidence="7">
    <location>
        <position position="60"/>
    </location>
</feature>
<evidence type="ECO:0000256" key="8">
    <source>
        <dbReference type="PIRSR" id="PIRSR639901-2"/>
    </source>
</evidence>
<dbReference type="EMBL" id="APNK01000008">
    <property type="protein sequence ID" value="KEZ77843.1"/>
    <property type="molecule type" value="Genomic_DNA"/>
</dbReference>
<keyword evidence="12" id="KW-1185">Reference proteome</keyword>
<comment type="caution">
    <text evidence="11">The sequence shown here is derived from an EMBL/GenBank/DDBJ whole genome shotgun (WGS) entry which is preliminary data.</text>
</comment>
<protein>
    <recommendedName>
        <fullName evidence="3 9">3-deoxy-D-manno-octulosonic acid transferase</fullName>
        <shortName evidence="9">Kdo transferase</shortName>
        <ecNumber evidence="2 9">2.4.99.12</ecNumber>
    </recommendedName>
    <alternativeName>
        <fullName evidence="5 9">Lipid IV(A) 3-deoxy-D-manno-octulosonic acid transferase</fullName>
    </alternativeName>
</protein>
<keyword evidence="9" id="KW-0812">Transmembrane</keyword>
<dbReference type="InterPro" id="IPR038107">
    <property type="entry name" value="Glycos_transf_N_sf"/>
</dbReference>
<keyword evidence="9" id="KW-0448">Lipopolysaccharide biosynthesis</keyword>
<keyword evidence="9" id="KW-1003">Cell membrane</keyword>
<dbReference type="EC" id="2.4.99.12" evidence="2 9"/>
<dbReference type="SUPFAM" id="SSF53756">
    <property type="entry name" value="UDP-Glycosyltransferase/glycogen phosphorylase"/>
    <property type="match status" value="1"/>
</dbReference>
<dbReference type="GO" id="GO:0005886">
    <property type="term" value="C:plasma membrane"/>
    <property type="evidence" value="ECO:0007669"/>
    <property type="project" value="UniProtKB-SubCell"/>
</dbReference>
<comment type="subcellular location">
    <subcellularLocation>
        <location evidence="9">Cell membrane</location>
    </subcellularLocation>
</comment>
<evidence type="ECO:0000256" key="4">
    <source>
        <dbReference type="ARBA" id="ARBA00022679"/>
    </source>
</evidence>
<keyword evidence="4 9" id="KW-0808">Transferase</keyword>
<evidence type="ECO:0000256" key="2">
    <source>
        <dbReference type="ARBA" id="ARBA00012621"/>
    </source>
</evidence>
<dbReference type="RefSeq" id="WP_051883237.1">
    <property type="nucleotide sequence ID" value="NZ_APNK01000008.1"/>
</dbReference>
<comment type="pathway">
    <text evidence="1 9">Bacterial outer membrane biogenesis; LPS core biosynthesis.</text>
</comment>
<dbReference type="Gene3D" id="3.40.50.2000">
    <property type="entry name" value="Glycogen Phosphorylase B"/>
    <property type="match status" value="1"/>
</dbReference>
<dbReference type="PATRIC" id="fig|1304275.5.peg.1501"/>
<dbReference type="OrthoDB" id="9789797at2"/>
<dbReference type="GO" id="GO:0043842">
    <property type="term" value="F:Kdo transferase activity"/>
    <property type="evidence" value="ECO:0007669"/>
    <property type="project" value="UniProtKB-EC"/>
</dbReference>
<dbReference type="STRING" id="1304275.C41B8_07347"/>
<feature type="transmembrane region" description="Helical" evidence="9">
    <location>
        <begin position="6"/>
        <end position="24"/>
    </location>
</feature>
<keyword evidence="9" id="KW-1133">Transmembrane helix</keyword>
<dbReference type="AlphaFoldDB" id="A0A084IMA9"/>
<dbReference type="UniPathway" id="UPA00958"/>
<dbReference type="Pfam" id="PF04413">
    <property type="entry name" value="Glycos_transf_N"/>
    <property type="match status" value="1"/>
</dbReference>
<feature type="site" description="Transition state stabilizer" evidence="8">
    <location>
        <position position="210"/>
    </location>
</feature>
<evidence type="ECO:0000313" key="12">
    <source>
        <dbReference type="Proteomes" id="UP000028302"/>
    </source>
</evidence>
<gene>
    <name evidence="11" type="ORF">C41B8_07347</name>
</gene>
<dbReference type="InterPro" id="IPR039901">
    <property type="entry name" value="Kdotransferase"/>
</dbReference>
<dbReference type="Gene3D" id="3.40.50.11720">
    <property type="entry name" value="3-Deoxy-D-manno-octulosonic-acid transferase, N-terminal domain"/>
    <property type="match status" value="1"/>
</dbReference>
<evidence type="ECO:0000256" key="7">
    <source>
        <dbReference type="PIRSR" id="PIRSR639901-1"/>
    </source>
</evidence>
<sequence>MIWRGLYAGLTYLLLLPVFGYFAWRGRIEPDYRRHWSERLGYIDVAAGRTLWIHAASVGEVILVTPVLEALMGRYPEANILLTTFTPTGRAEARRRLGDRVQLRYLPLDTPGATRRFLRRAAPAVGIVAETELWPNLLASADRAGVPMVLINASLSERSAARYRRWPASRAARFMLTRFARIAAAGPLHAERFVAAGASEETLEVTGNLKYDRKTDSKSRQAAEALRQQWRARGRPVWLTASTHATEESQLIEAFEVLKARHPNLLWVIAPRHPQRFDEVAALLERTTWRYVRRSQGDGVDDRTDIVLADTLGELDMFYALADVAFVGGSLAPGTGGHNVIEPAAAGCVFTTGPYVDDWHEAMAPMIETNGAAIAADVWGVADKTEAWLRDDVGRRASGQKLVAVAGAHCGALRRVLDILEDVMAPFS</sequence>
<evidence type="ECO:0000313" key="11">
    <source>
        <dbReference type="EMBL" id="KEZ77843.1"/>
    </source>
</evidence>
<comment type="similarity">
    <text evidence="9">Belongs to the glycosyltransferase group 1 family.</text>
</comment>
<dbReference type="PANTHER" id="PTHR42755:SF1">
    <property type="entry name" value="3-DEOXY-D-MANNO-OCTULOSONIC ACID TRANSFERASE, MITOCHONDRIAL-RELATED"/>
    <property type="match status" value="1"/>
</dbReference>
<dbReference type="GO" id="GO:0009244">
    <property type="term" value="P:lipopolysaccharide core region biosynthetic process"/>
    <property type="evidence" value="ECO:0007669"/>
    <property type="project" value="UniProtKB-UniRule"/>
</dbReference>
<evidence type="ECO:0000256" key="3">
    <source>
        <dbReference type="ARBA" id="ARBA00019077"/>
    </source>
</evidence>
<name>A0A084IMA9_SALHC</name>
<feature type="domain" description="3-deoxy-D-manno-octulosonic-acid transferase N-terminal" evidence="10">
    <location>
        <begin position="35"/>
        <end position="212"/>
    </location>
</feature>
<evidence type="ECO:0000259" key="10">
    <source>
        <dbReference type="Pfam" id="PF04413"/>
    </source>
</evidence>
<dbReference type="GO" id="GO:0009245">
    <property type="term" value="P:lipid A biosynthetic process"/>
    <property type="evidence" value="ECO:0007669"/>
    <property type="project" value="TreeGrafter"/>
</dbReference>
<keyword evidence="9" id="KW-0472">Membrane</keyword>
<evidence type="ECO:0000256" key="5">
    <source>
        <dbReference type="ARBA" id="ARBA00031445"/>
    </source>
</evidence>
<feature type="site" description="Transition state stabilizer" evidence="8">
    <location>
        <position position="130"/>
    </location>
</feature>